<comment type="subcellular location">
    <subcellularLocation>
        <location evidence="1">Nucleus</location>
    </subcellularLocation>
</comment>
<evidence type="ECO:0000256" key="3">
    <source>
        <dbReference type="ARBA" id="ARBA00022771"/>
    </source>
</evidence>
<feature type="compositionally biased region" description="Polar residues" evidence="7">
    <location>
        <begin position="62"/>
        <end position="71"/>
    </location>
</feature>
<dbReference type="PROSITE" id="PS50114">
    <property type="entry name" value="GATA_ZN_FINGER_2"/>
    <property type="match status" value="2"/>
</dbReference>
<feature type="domain" description="GATA-type" evidence="8">
    <location>
        <begin position="21"/>
        <end position="62"/>
    </location>
</feature>
<reference evidence="9" key="1">
    <citation type="submission" date="2022-11" db="EMBL/GenBank/DDBJ databases">
        <title>Centuries of genome instability and evolution in soft-shell clam transmissible cancer (bioRxiv).</title>
        <authorList>
            <person name="Hart S.F.M."/>
            <person name="Yonemitsu M.A."/>
            <person name="Giersch R.M."/>
            <person name="Beal B.F."/>
            <person name="Arriagada G."/>
            <person name="Davis B.W."/>
            <person name="Ostrander E.A."/>
            <person name="Goff S.P."/>
            <person name="Metzger M.J."/>
        </authorList>
    </citation>
    <scope>NUCLEOTIDE SEQUENCE</scope>
    <source>
        <strain evidence="9">MELC-2E11</strain>
        <tissue evidence="9">Siphon/mantle</tissue>
    </source>
</reference>
<evidence type="ECO:0000313" key="9">
    <source>
        <dbReference type="EMBL" id="WAR17298.1"/>
    </source>
</evidence>
<dbReference type="Gene3D" id="3.30.50.10">
    <property type="entry name" value="Erythroid Transcription Factor GATA-1, subunit A"/>
    <property type="match status" value="2"/>
</dbReference>
<name>A0ABY7F513_MYAAR</name>
<evidence type="ECO:0000256" key="6">
    <source>
        <dbReference type="PROSITE-ProRule" id="PRU00094"/>
    </source>
</evidence>
<proteinExistence type="predicted"/>
<evidence type="ECO:0000256" key="4">
    <source>
        <dbReference type="ARBA" id="ARBA00022833"/>
    </source>
</evidence>
<feature type="region of interest" description="Disordered" evidence="7">
    <location>
        <begin position="305"/>
        <end position="353"/>
    </location>
</feature>
<feature type="compositionally biased region" description="Basic and acidic residues" evidence="7">
    <location>
        <begin position="77"/>
        <end position="95"/>
    </location>
</feature>
<dbReference type="SUPFAM" id="SSF57716">
    <property type="entry name" value="Glucocorticoid receptor-like (DNA-binding domain)"/>
    <property type="match status" value="1"/>
</dbReference>
<keyword evidence="4" id="KW-0862">Zinc</keyword>
<keyword evidence="3 6" id="KW-0863">Zinc-finger</keyword>
<keyword evidence="10" id="KW-1185">Reference proteome</keyword>
<dbReference type="InterPro" id="IPR039355">
    <property type="entry name" value="Transcription_factor_GATA"/>
</dbReference>
<evidence type="ECO:0000256" key="1">
    <source>
        <dbReference type="ARBA" id="ARBA00004123"/>
    </source>
</evidence>
<evidence type="ECO:0000256" key="5">
    <source>
        <dbReference type="ARBA" id="ARBA00023242"/>
    </source>
</evidence>
<dbReference type="PRINTS" id="PR00619">
    <property type="entry name" value="GATAZNFINGER"/>
</dbReference>
<dbReference type="Proteomes" id="UP001164746">
    <property type="component" value="Chromosome 10"/>
</dbReference>
<evidence type="ECO:0000313" key="10">
    <source>
        <dbReference type="Proteomes" id="UP001164746"/>
    </source>
</evidence>
<feature type="compositionally biased region" description="Polar residues" evidence="7">
    <location>
        <begin position="330"/>
        <end position="341"/>
    </location>
</feature>
<keyword evidence="5" id="KW-0539">Nucleus</keyword>
<dbReference type="EMBL" id="CP111021">
    <property type="protein sequence ID" value="WAR17298.1"/>
    <property type="molecule type" value="Genomic_DNA"/>
</dbReference>
<feature type="domain" description="GATA-type" evidence="8">
    <location>
        <begin position="99"/>
        <end position="124"/>
    </location>
</feature>
<evidence type="ECO:0000259" key="8">
    <source>
        <dbReference type="PROSITE" id="PS50114"/>
    </source>
</evidence>
<feature type="region of interest" description="Disordered" evidence="7">
    <location>
        <begin position="62"/>
        <end position="98"/>
    </location>
</feature>
<accession>A0ABY7F513</accession>
<keyword evidence="2" id="KW-0479">Metal-binding</keyword>
<dbReference type="Pfam" id="PF00320">
    <property type="entry name" value="GATA"/>
    <property type="match status" value="2"/>
</dbReference>
<dbReference type="CDD" id="cd00202">
    <property type="entry name" value="ZnF_GATA"/>
    <property type="match status" value="1"/>
</dbReference>
<dbReference type="SMART" id="SM00401">
    <property type="entry name" value="ZnF_GATA"/>
    <property type="match status" value="2"/>
</dbReference>
<evidence type="ECO:0000256" key="7">
    <source>
        <dbReference type="SAM" id="MobiDB-lite"/>
    </source>
</evidence>
<dbReference type="PROSITE" id="PS00344">
    <property type="entry name" value="GATA_ZN_FINGER_1"/>
    <property type="match status" value="1"/>
</dbReference>
<dbReference type="PANTHER" id="PTHR10071:SF337">
    <property type="entry name" value="GATA-BINDING FACTOR A"/>
    <property type="match status" value="1"/>
</dbReference>
<evidence type="ECO:0000256" key="2">
    <source>
        <dbReference type="ARBA" id="ARBA00022723"/>
    </source>
</evidence>
<sequence>MDLDADIKLLAKFYLSDEDYYAEGRECVNCGAISTPMWRRDGTGHYLCNACGLHHKVNTINRYQGKSSPSTADDPPEEKIRKYDQKYDQKYDKSNSNKSRMGLQCANCNTTTTTLWRRNGEGEPSMSSAHSPTGLLDLSQRNESPINASMQDMKTQVSAYQNMYQTHGGSAVLAALNNPQPPPLLPVGALVSQLNAPVSSGYRPPSSQEMMYAKAYSQSMDRDQHSVTKNNPNLASLMNFNPPVSASLSPKPMCLPVKTEPMPTSLDSDQSNYTVYKMENAMAYNGEQPMTFKQEPIDQSTLMKSSHDLFEPSPPKAVPVSVDTDLGAMSHNNAVQDSNAEMTPLKPAAVGQS</sequence>
<organism evidence="9 10">
    <name type="scientific">Mya arenaria</name>
    <name type="common">Soft-shell clam</name>
    <dbReference type="NCBI Taxonomy" id="6604"/>
    <lineage>
        <taxon>Eukaryota</taxon>
        <taxon>Metazoa</taxon>
        <taxon>Spiralia</taxon>
        <taxon>Lophotrochozoa</taxon>
        <taxon>Mollusca</taxon>
        <taxon>Bivalvia</taxon>
        <taxon>Autobranchia</taxon>
        <taxon>Heteroconchia</taxon>
        <taxon>Euheterodonta</taxon>
        <taxon>Imparidentia</taxon>
        <taxon>Neoheterodontei</taxon>
        <taxon>Myida</taxon>
        <taxon>Myoidea</taxon>
        <taxon>Myidae</taxon>
        <taxon>Mya</taxon>
    </lineage>
</organism>
<gene>
    <name evidence="9" type="ORF">MAR_031892</name>
</gene>
<protein>
    <submittedName>
        <fullName evidence="9">GATA4-like protein</fullName>
    </submittedName>
</protein>
<dbReference type="PANTHER" id="PTHR10071">
    <property type="entry name" value="TRANSCRIPTION FACTOR GATA FAMILY MEMBER"/>
    <property type="match status" value="1"/>
</dbReference>
<dbReference type="InterPro" id="IPR013088">
    <property type="entry name" value="Znf_NHR/GATA"/>
</dbReference>
<dbReference type="InterPro" id="IPR000679">
    <property type="entry name" value="Znf_GATA"/>
</dbReference>